<gene>
    <name evidence="1" type="ORF">PXEA_LOCUS7818</name>
</gene>
<evidence type="ECO:0000313" key="2">
    <source>
        <dbReference type="Proteomes" id="UP000784294"/>
    </source>
</evidence>
<comment type="caution">
    <text evidence="1">The sequence shown here is derived from an EMBL/GenBank/DDBJ whole genome shotgun (WGS) entry which is preliminary data.</text>
</comment>
<reference evidence="1" key="1">
    <citation type="submission" date="2018-11" db="EMBL/GenBank/DDBJ databases">
        <authorList>
            <consortium name="Pathogen Informatics"/>
        </authorList>
    </citation>
    <scope>NUCLEOTIDE SEQUENCE</scope>
</reference>
<name>A0A3S5BR21_9PLAT</name>
<sequence length="90" mass="10219">MNSSSDDVHQMMDKNSARFRPSEGGCLVDYINLNVVLKPNSCYTIGLSRPLLVRSAYKSLLHSLSYEMKLSPTLLFQETHQNPVALRVYK</sequence>
<evidence type="ECO:0000313" key="1">
    <source>
        <dbReference type="EMBL" id="VEL14378.1"/>
    </source>
</evidence>
<organism evidence="1 2">
    <name type="scientific">Protopolystoma xenopodis</name>
    <dbReference type="NCBI Taxonomy" id="117903"/>
    <lineage>
        <taxon>Eukaryota</taxon>
        <taxon>Metazoa</taxon>
        <taxon>Spiralia</taxon>
        <taxon>Lophotrochozoa</taxon>
        <taxon>Platyhelminthes</taxon>
        <taxon>Monogenea</taxon>
        <taxon>Polyopisthocotylea</taxon>
        <taxon>Polystomatidea</taxon>
        <taxon>Polystomatidae</taxon>
        <taxon>Protopolystoma</taxon>
    </lineage>
</organism>
<dbReference type="EMBL" id="CAAALY010020941">
    <property type="protein sequence ID" value="VEL14378.1"/>
    <property type="molecule type" value="Genomic_DNA"/>
</dbReference>
<accession>A0A3S5BR21</accession>
<dbReference type="Proteomes" id="UP000784294">
    <property type="component" value="Unassembled WGS sequence"/>
</dbReference>
<protein>
    <submittedName>
        <fullName evidence="1">Uncharacterized protein</fullName>
    </submittedName>
</protein>
<proteinExistence type="predicted"/>
<dbReference type="AlphaFoldDB" id="A0A3S5BR21"/>
<keyword evidence="2" id="KW-1185">Reference proteome</keyword>